<proteinExistence type="predicted"/>
<feature type="transmembrane region" description="Helical" evidence="1">
    <location>
        <begin position="96"/>
        <end position="118"/>
    </location>
</feature>
<gene>
    <name evidence="2" type="ORF">MYP_3512</name>
</gene>
<reference evidence="2 3" key="1">
    <citation type="submission" date="2014-09" db="EMBL/GenBank/DDBJ databases">
        <title>Sporocytophaga myxococcoides PG-01 genome sequencing.</title>
        <authorList>
            <person name="Liu L."/>
            <person name="Gao P.J."/>
            <person name="Chen G.J."/>
            <person name="Wang L.S."/>
        </authorList>
    </citation>
    <scope>NUCLEOTIDE SEQUENCE [LARGE SCALE GENOMIC DNA]</scope>
    <source>
        <strain evidence="2 3">PG-01</strain>
    </source>
</reference>
<dbReference type="Proteomes" id="UP000030185">
    <property type="component" value="Unassembled WGS sequence"/>
</dbReference>
<accession>A0A098LJP6</accession>
<dbReference type="AlphaFoldDB" id="A0A098LJP6"/>
<keyword evidence="3" id="KW-1185">Reference proteome</keyword>
<organism evidence="2 3">
    <name type="scientific">Sporocytophaga myxococcoides</name>
    <dbReference type="NCBI Taxonomy" id="153721"/>
    <lineage>
        <taxon>Bacteria</taxon>
        <taxon>Pseudomonadati</taxon>
        <taxon>Bacteroidota</taxon>
        <taxon>Cytophagia</taxon>
        <taxon>Cytophagales</taxon>
        <taxon>Cytophagaceae</taxon>
        <taxon>Sporocytophaga</taxon>
    </lineage>
</organism>
<evidence type="ECO:0000256" key="1">
    <source>
        <dbReference type="SAM" id="Phobius"/>
    </source>
</evidence>
<protein>
    <submittedName>
        <fullName evidence="2">Uncharacterized protein</fullName>
    </submittedName>
</protein>
<name>A0A098LJP6_9BACT</name>
<evidence type="ECO:0000313" key="3">
    <source>
        <dbReference type="Proteomes" id="UP000030185"/>
    </source>
</evidence>
<keyword evidence="1" id="KW-0472">Membrane</keyword>
<sequence length="119" mass="14117">MILAFIHVIFPKYFDWENELQSVSLINKQLMYVHTFFIALVVFLFGMFCFFSAEELLNTKLGKQVVLALAVFWGLRMLFQFFVYSPKLWKGKALETFVHIVFSLIWTYFTVVFLAAYLM</sequence>
<feature type="transmembrane region" description="Helical" evidence="1">
    <location>
        <begin position="65"/>
        <end position="84"/>
    </location>
</feature>
<dbReference type="STRING" id="153721.MYP_3512"/>
<keyword evidence="1" id="KW-1133">Transmembrane helix</keyword>
<evidence type="ECO:0000313" key="2">
    <source>
        <dbReference type="EMBL" id="GAL86283.1"/>
    </source>
</evidence>
<dbReference type="EMBL" id="BBLT01000007">
    <property type="protein sequence ID" value="GAL86283.1"/>
    <property type="molecule type" value="Genomic_DNA"/>
</dbReference>
<feature type="transmembrane region" description="Helical" evidence="1">
    <location>
        <begin position="31"/>
        <end position="53"/>
    </location>
</feature>
<comment type="caution">
    <text evidence="2">The sequence shown here is derived from an EMBL/GenBank/DDBJ whole genome shotgun (WGS) entry which is preliminary data.</text>
</comment>
<keyword evidence="1" id="KW-0812">Transmembrane</keyword>
<dbReference type="eggNOG" id="ENOG5031MGE">
    <property type="taxonomic scope" value="Bacteria"/>
</dbReference>